<sequence length="129" mass="13991">MFGRDQERFPCGDAVVVEVHGEIDLATAGDLGERLLAAASREGCACLVVDLSRVRFFDASGVRTLMAVYRILTRAGRHMVLAEPSGPARRTLDALAMEQVFDIYPIVEAALTHGHDRLGGGSGRLDPRR</sequence>
<evidence type="ECO:0000313" key="4">
    <source>
        <dbReference type="EMBL" id="SJZ36183.1"/>
    </source>
</evidence>
<dbReference type="InterPro" id="IPR036513">
    <property type="entry name" value="STAS_dom_sf"/>
</dbReference>
<dbReference type="Proteomes" id="UP000190637">
    <property type="component" value="Unassembled WGS sequence"/>
</dbReference>
<dbReference type="CDD" id="cd07043">
    <property type="entry name" value="STAS_anti-anti-sigma_factors"/>
    <property type="match status" value="1"/>
</dbReference>
<organism evidence="4 5">
    <name type="scientific">Marinactinospora thermotolerans DSM 45154</name>
    <dbReference type="NCBI Taxonomy" id="1122192"/>
    <lineage>
        <taxon>Bacteria</taxon>
        <taxon>Bacillati</taxon>
        <taxon>Actinomycetota</taxon>
        <taxon>Actinomycetes</taxon>
        <taxon>Streptosporangiales</taxon>
        <taxon>Nocardiopsidaceae</taxon>
        <taxon>Marinactinospora</taxon>
    </lineage>
</organism>
<dbReference type="PROSITE" id="PS50801">
    <property type="entry name" value="STAS"/>
    <property type="match status" value="1"/>
</dbReference>
<evidence type="ECO:0000256" key="2">
    <source>
        <dbReference type="RuleBase" id="RU003749"/>
    </source>
</evidence>
<evidence type="ECO:0000256" key="1">
    <source>
        <dbReference type="ARBA" id="ARBA00009013"/>
    </source>
</evidence>
<dbReference type="SUPFAM" id="SSF52091">
    <property type="entry name" value="SpoIIaa-like"/>
    <property type="match status" value="1"/>
</dbReference>
<dbReference type="NCBIfam" id="TIGR00377">
    <property type="entry name" value="ant_ant_sig"/>
    <property type="match status" value="1"/>
</dbReference>
<dbReference type="RefSeq" id="WP_078759556.1">
    <property type="nucleotide sequence ID" value="NZ_FUWS01000001.1"/>
</dbReference>
<feature type="domain" description="STAS" evidence="3">
    <location>
        <begin position="13"/>
        <end position="114"/>
    </location>
</feature>
<protein>
    <recommendedName>
        <fullName evidence="2">Anti-sigma factor antagonist</fullName>
    </recommendedName>
</protein>
<dbReference type="AlphaFoldDB" id="A0A1T4K1B7"/>
<reference evidence="4 5" key="1">
    <citation type="submission" date="2017-02" db="EMBL/GenBank/DDBJ databases">
        <authorList>
            <person name="Peterson S.W."/>
        </authorList>
    </citation>
    <scope>NUCLEOTIDE SEQUENCE [LARGE SCALE GENOMIC DNA]</scope>
    <source>
        <strain evidence="4 5">DSM 45154</strain>
    </source>
</reference>
<accession>A0A1T4K1B7</accession>
<evidence type="ECO:0000259" key="3">
    <source>
        <dbReference type="PROSITE" id="PS50801"/>
    </source>
</evidence>
<dbReference type="PANTHER" id="PTHR33495:SF2">
    <property type="entry name" value="ANTI-SIGMA FACTOR ANTAGONIST TM_1081-RELATED"/>
    <property type="match status" value="1"/>
</dbReference>
<name>A0A1T4K1B7_9ACTN</name>
<dbReference type="Pfam" id="PF01740">
    <property type="entry name" value="STAS"/>
    <property type="match status" value="1"/>
</dbReference>
<comment type="similarity">
    <text evidence="1 2">Belongs to the anti-sigma-factor antagonist family.</text>
</comment>
<gene>
    <name evidence="4" type="ORF">SAMN02745673_00106</name>
</gene>
<dbReference type="InterPro" id="IPR002645">
    <property type="entry name" value="STAS_dom"/>
</dbReference>
<dbReference type="OrthoDB" id="3428850at2"/>
<dbReference type="GO" id="GO:0043856">
    <property type="term" value="F:anti-sigma factor antagonist activity"/>
    <property type="evidence" value="ECO:0007669"/>
    <property type="project" value="InterPro"/>
</dbReference>
<dbReference type="InterPro" id="IPR003658">
    <property type="entry name" value="Anti-sigma_ant"/>
</dbReference>
<proteinExistence type="inferred from homology"/>
<dbReference type="EMBL" id="FUWS01000001">
    <property type="protein sequence ID" value="SJZ36183.1"/>
    <property type="molecule type" value="Genomic_DNA"/>
</dbReference>
<dbReference type="STRING" id="1122192.SAMN02745673_00106"/>
<keyword evidence="5" id="KW-1185">Reference proteome</keyword>
<dbReference type="Gene3D" id="3.30.750.24">
    <property type="entry name" value="STAS domain"/>
    <property type="match status" value="1"/>
</dbReference>
<evidence type="ECO:0000313" key="5">
    <source>
        <dbReference type="Proteomes" id="UP000190637"/>
    </source>
</evidence>
<dbReference type="PANTHER" id="PTHR33495">
    <property type="entry name" value="ANTI-SIGMA FACTOR ANTAGONIST TM_1081-RELATED-RELATED"/>
    <property type="match status" value="1"/>
</dbReference>